<organism evidence="1">
    <name type="scientific">termite gut metagenome</name>
    <dbReference type="NCBI Taxonomy" id="433724"/>
    <lineage>
        <taxon>unclassified sequences</taxon>
        <taxon>metagenomes</taxon>
        <taxon>organismal metagenomes</taxon>
    </lineage>
</organism>
<name>A0A5J4RRA7_9ZZZZ</name>
<dbReference type="InterPro" id="IPR014867">
    <property type="entry name" value="Spore_coat_CotH_CotH2/3/7"/>
</dbReference>
<dbReference type="AlphaFoldDB" id="A0A5J4RRA7"/>
<reference evidence="1" key="1">
    <citation type="submission" date="2019-03" db="EMBL/GenBank/DDBJ databases">
        <title>Single cell metagenomics reveals metabolic interactions within the superorganism composed of flagellate Streblomastix strix and complex community of Bacteroidetes bacteria on its surface.</title>
        <authorList>
            <person name="Treitli S.C."/>
            <person name="Kolisko M."/>
            <person name="Husnik F."/>
            <person name="Keeling P."/>
            <person name="Hampl V."/>
        </authorList>
    </citation>
    <scope>NUCLEOTIDE SEQUENCE</scope>
    <source>
        <strain evidence="1">STM</strain>
    </source>
</reference>
<sequence>MKKQLSLVCFVLLVACKQDNEGIPVVHVPQTPSLSSFVFEKANNPQLATDVTCLIEEGKITAFIPSLKSATSLVPTFSGKYEKVEVDGKLQVSGFSNNDFSSIVTYQCIFSSGRTTSYEVHITVFTKLPIVSVTTDNNQPITSKDDYVAGTMTVSKTLEFDDGYEGRMRIKGRGNATWYYEKKPYKIKLDIGSEILGMPSDKEWVLLADYCDKTLMRTEYGFILGELAGLPWTPRFRHVEYFLNGVYEGTYTLCEQVKVADNRANAAKDGYLIERDNYWNLEPLWFTTSKGHHYTFKYPDTDDLTVGDEKVTFINNFMNEMEDVLYSNNFKDPNTGYRKYMDADVFARWFLIQEVLGNIDTNPYFVLESRTARLKAYPLWDFEWSLGLAAAGSNGWATPPAVSPIEIFYWKNNVYFDRLFQDPYFTSIVKNHWKTMKDEWIPALYEAIDKEQEHIKYAQKENFKRWNILGQYVSVGLVAFQTWQEELDYAENFLKKRITWLDNQINGL</sequence>
<proteinExistence type="predicted"/>
<protein>
    <recommendedName>
        <fullName evidence="2">CotH protein</fullName>
    </recommendedName>
</protein>
<accession>A0A5J4RRA7</accession>
<gene>
    <name evidence="1" type="ORF">EZS27_016245</name>
</gene>
<evidence type="ECO:0000313" key="1">
    <source>
        <dbReference type="EMBL" id="KAA6335543.1"/>
    </source>
</evidence>
<dbReference type="Gene3D" id="2.60.40.2340">
    <property type="match status" value="1"/>
</dbReference>
<dbReference type="PROSITE" id="PS51257">
    <property type="entry name" value="PROKAR_LIPOPROTEIN"/>
    <property type="match status" value="1"/>
</dbReference>
<evidence type="ECO:0008006" key="2">
    <source>
        <dbReference type="Google" id="ProtNLM"/>
    </source>
</evidence>
<dbReference type="Pfam" id="PF08757">
    <property type="entry name" value="CotH"/>
    <property type="match status" value="1"/>
</dbReference>
<comment type="caution">
    <text evidence="1">The sequence shown here is derived from an EMBL/GenBank/DDBJ whole genome shotgun (WGS) entry which is preliminary data.</text>
</comment>
<dbReference type="EMBL" id="SNRY01000882">
    <property type="protein sequence ID" value="KAA6335543.1"/>
    <property type="molecule type" value="Genomic_DNA"/>
</dbReference>